<evidence type="ECO:0000256" key="12">
    <source>
        <dbReference type="SAM" id="Coils"/>
    </source>
</evidence>
<accession>A0A835YNC3</accession>
<comment type="similarity">
    <text evidence="10">Belongs to the DRC12 family.</text>
</comment>
<keyword evidence="8" id="KW-0206">Cytoskeleton</keyword>
<dbReference type="Proteomes" id="UP000664859">
    <property type="component" value="Unassembled WGS sequence"/>
</dbReference>
<evidence type="ECO:0000313" key="14">
    <source>
        <dbReference type="EMBL" id="KAG5176735.1"/>
    </source>
</evidence>
<keyword evidence="9" id="KW-0966">Cell projection</keyword>
<keyword evidence="15" id="KW-1185">Reference proteome</keyword>
<comment type="subunit">
    <text evidence="3">Component of the nexin-dynein regulatory complex (N-DRC).</text>
</comment>
<feature type="region of interest" description="Disordered" evidence="13">
    <location>
        <begin position="1"/>
        <end position="24"/>
    </location>
</feature>
<dbReference type="PANTHER" id="PTHR28656:SF1">
    <property type="entry name" value="COILED-COIL DOMAIN-CONTAINING PROTEIN 153"/>
    <property type="match status" value="1"/>
</dbReference>
<dbReference type="InterPro" id="IPR033585">
    <property type="entry name" value="DRC12-like"/>
</dbReference>
<evidence type="ECO:0000256" key="11">
    <source>
        <dbReference type="ARBA" id="ARBA00044800"/>
    </source>
</evidence>
<evidence type="ECO:0000256" key="5">
    <source>
        <dbReference type="ARBA" id="ARBA00022846"/>
    </source>
</evidence>
<evidence type="ECO:0000256" key="3">
    <source>
        <dbReference type="ARBA" id="ARBA00011248"/>
    </source>
</evidence>
<evidence type="ECO:0000256" key="1">
    <source>
        <dbReference type="ARBA" id="ARBA00003029"/>
    </source>
</evidence>
<evidence type="ECO:0000256" key="6">
    <source>
        <dbReference type="ARBA" id="ARBA00023054"/>
    </source>
</evidence>
<keyword evidence="6 12" id="KW-0175">Coiled coil</keyword>
<reference evidence="14" key="1">
    <citation type="submission" date="2021-02" db="EMBL/GenBank/DDBJ databases">
        <title>First Annotated Genome of the Yellow-green Alga Tribonema minus.</title>
        <authorList>
            <person name="Mahan K.M."/>
        </authorList>
    </citation>
    <scope>NUCLEOTIDE SEQUENCE</scope>
    <source>
        <strain evidence="14">UTEX B ZZ1240</strain>
    </source>
</reference>
<evidence type="ECO:0000256" key="2">
    <source>
        <dbReference type="ARBA" id="ARBA00004611"/>
    </source>
</evidence>
<protein>
    <recommendedName>
        <fullName evidence="11">Dynein regulatory complex protein 12</fullName>
    </recommendedName>
</protein>
<evidence type="ECO:0000256" key="4">
    <source>
        <dbReference type="ARBA" id="ARBA00022490"/>
    </source>
</evidence>
<gene>
    <name evidence="14" type="ORF">JKP88DRAFT_202931</name>
</gene>
<evidence type="ECO:0000256" key="8">
    <source>
        <dbReference type="ARBA" id="ARBA00023212"/>
    </source>
</evidence>
<evidence type="ECO:0000256" key="13">
    <source>
        <dbReference type="SAM" id="MobiDB-lite"/>
    </source>
</evidence>
<sequence length="169" mass="18926">MGPKKASKGAAKGKKDGGAENGEELTDADKAKLLQSALNSLQIQLGEFAITRDMTRQYKGMQEELLNRINQLEGVIQALQDSLENARMDVIKVTREKDATIEAKDKELAMMRLKMEDMAQEFGDMLKETLDRMRERIEVNSAGFEPEDPVPLQRRMEEVGTIAGDSTHK</sequence>
<evidence type="ECO:0000313" key="15">
    <source>
        <dbReference type="Proteomes" id="UP000664859"/>
    </source>
</evidence>
<organism evidence="14 15">
    <name type="scientific">Tribonema minus</name>
    <dbReference type="NCBI Taxonomy" id="303371"/>
    <lineage>
        <taxon>Eukaryota</taxon>
        <taxon>Sar</taxon>
        <taxon>Stramenopiles</taxon>
        <taxon>Ochrophyta</taxon>
        <taxon>PX clade</taxon>
        <taxon>Xanthophyceae</taxon>
        <taxon>Tribonematales</taxon>
        <taxon>Tribonemataceae</taxon>
        <taxon>Tribonema</taxon>
    </lineage>
</organism>
<feature type="region of interest" description="Disordered" evidence="13">
    <location>
        <begin position="139"/>
        <end position="169"/>
    </location>
</feature>
<dbReference type="EMBL" id="JAFCMP010000534">
    <property type="protein sequence ID" value="KAG5176735.1"/>
    <property type="molecule type" value="Genomic_DNA"/>
</dbReference>
<evidence type="ECO:0000256" key="10">
    <source>
        <dbReference type="ARBA" id="ARBA00044754"/>
    </source>
</evidence>
<dbReference type="AlphaFoldDB" id="A0A835YNC3"/>
<dbReference type="OrthoDB" id="10264405at2759"/>
<keyword evidence="7" id="KW-0969">Cilium</keyword>
<keyword evidence="4" id="KW-0963">Cytoplasm</keyword>
<keyword evidence="5" id="KW-0282">Flagellum</keyword>
<dbReference type="PANTHER" id="PTHR28656">
    <property type="entry name" value="COILED-COIL DOMAIN-CONTAINING PROTEIN 153"/>
    <property type="match status" value="1"/>
</dbReference>
<proteinExistence type="inferred from homology"/>
<comment type="caution">
    <text evidence="14">The sequence shown here is derived from an EMBL/GenBank/DDBJ whole genome shotgun (WGS) entry which is preliminary data.</text>
</comment>
<comment type="subcellular location">
    <subcellularLocation>
        <location evidence="2">Cytoplasm</location>
        <location evidence="2">Cytoskeleton</location>
        <location evidence="2">Flagellum axoneme</location>
    </subcellularLocation>
</comment>
<feature type="coiled-coil region" evidence="12">
    <location>
        <begin position="62"/>
        <end position="121"/>
    </location>
</feature>
<comment type="function">
    <text evidence="1">Component of the nexin-dynein regulatory complex (N-DRC), a key regulator of ciliary/flagellar motility which maintains the alignment and integrity of the distal axoneme and regulates microtubule sliding in motile axonemes.</text>
</comment>
<name>A0A835YNC3_9STRA</name>
<evidence type="ECO:0000256" key="7">
    <source>
        <dbReference type="ARBA" id="ARBA00023069"/>
    </source>
</evidence>
<evidence type="ECO:0000256" key="9">
    <source>
        <dbReference type="ARBA" id="ARBA00023273"/>
    </source>
</evidence>